<dbReference type="OrthoDB" id="9781413at2"/>
<dbReference type="SFLD" id="SFLDG01140">
    <property type="entry name" value="C2.B:_Phosphomannomutase_and_P"/>
    <property type="match status" value="1"/>
</dbReference>
<dbReference type="GO" id="GO:0000287">
    <property type="term" value="F:magnesium ion binding"/>
    <property type="evidence" value="ECO:0007669"/>
    <property type="project" value="TreeGrafter"/>
</dbReference>
<accession>A0A1G5HLG1</accession>
<dbReference type="InterPro" id="IPR006379">
    <property type="entry name" value="HAD-SF_hydro_IIB"/>
</dbReference>
<sequence length="293" mass="32880">MNIKMLATDMDGTLLKNNKTLSIQNIKALRKAYNSGIEIVICTGRPFATIKPYLSQIGLPCWVVSNNGAVIRNKEEKLIEVININNDSLLHLIPILEKENIYYHGSDGTCSYIKSYRERIKVIKNFIMLKQQSKLKLWLNILSAVFLSGAHKKVDIMKYISEGGTFASLFIYSLDEEKLMVIKEKIKCIKGIELTSSGRDNIEVLHQTASKGSALRRLCDELNINSDEVIAVGDNFNDLSMLSFAGVGVAMENAEEEVLKVADWKTKSNEEDGISFLIETLLHNRDALYKGAE</sequence>
<dbReference type="SFLD" id="SFLDG01144">
    <property type="entry name" value="C2.B.4:_PGP_Like"/>
    <property type="match status" value="1"/>
</dbReference>
<dbReference type="STRING" id="1120976.SAMN03080606_02035"/>
<dbReference type="GO" id="GO:0016791">
    <property type="term" value="F:phosphatase activity"/>
    <property type="evidence" value="ECO:0007669"/>
    <property type="project" value="TreeGrafter"/>
</dbReference>
<dbReference type="InterPro" id="IPR000150">
    <property type="entry name" value="Cof"/>
</dbReference>
<dbReference type="PANTHER" id="PTHR10000">
    <property type="entry name" value="PHOSPHOSERINE PHOSPHATASE"/>
    <property type="match status" value="1"/>
</dbReference>
<dbReference type="GO" id="GO:0005829">
    <property type="term" value="C:cytosol"/>
    <property type="evidence" value="ECO:0007669"/>
    <property type="project" value="TreeGrafter"/>
</dbReference>
<proteinExistence type="predicted"/>
<evidence type="ECO:0000313" key="2">
    <source>
        <dbReference type="Proteomes" id="UP000198636"/>
    </source>
</evidence>
<dbReference type="Gene3D" id="3.40.50.1000">
    <property type="entry name" value="HAD superfamily/HAD-like"/>
    <property type="match status" value="1"/>
</dbReference>
<dbReference type="EMBL" id="FMUS01000012">
    <property type="protein sequence ID" value="SCY64606.1"/>
    <property type="molecule type" value="Genomic_DNA"/>
</dbReference>
<reference evidence="1 2" key="1">
    <citation type="submission" date="2016-10" db="EMBL/GenBank/DDBJ databases">
        <authorList>
            <person name="de Groot N.N."/>
        </authorList>
    </citation>
    <scope>NUCLEOTIDE SEQUENCE [LARGE SCALE GENOMIC DNA]</scope>
    <source>
        <strain evidence="1 2">DSM 18978</strain>
    </source>
</reference>
<dbReference type="InterPro" id="IPR023214">
    <property type="entry name" value="HAD_sf"/>
</dbReference>
<keyword evidence="2" id="KW-1185">Reference proteome</keyword>
<dbReference type="CDD" id="cd07516">
    <property type="entry name" value="HAD_Pase"/>
    <property type="match status" value="1"/>
</dbReference>
<dbReference type="NCBIfam" id="TIGR00099">
    <property type="entry name" value="Cof-subfamily"/>
    <property type="match status" value="1"/>
</dbReference>
<dbReference type="SUPFAM" id="SSF56784">
    <property type="entry name" value="HAD-like"/>
    <property type="match status" value="1"/>
</dbReference>
<protein>
    <recommendedName>
        <fullName evidence="3">Cof subfamily of IIB subfamily of haloacid dehalogenase superfamily/HAD-superfamily hydrolase, subfamily IIB</fullName>
    </recommendedName>
</protein>
<dbReference type="Gene3D" id="3.30.1240.10">
    <property type="match status" value="1"/>
</dbReference>
<dbReference type="Proteomes" id="UP000198636">
    <property type="component" value="Unassembled WGS sequence"/>
</dbReference>
<dbReference type="AlphaFoldDB" id="A0A1G5HLG1"/>
<dbReference type="NCBIfam" id="TIGR01484">
    <property type="entry name" value="HAD-SF-IIB"/>
    <property type="match status" value="1"/>
</dbReference>
<evidence type="ECO:0000313" key="1">
    <source>
        <dbReference type="EMBL" id="SCY64606.1"/>
    </source>
</evidence>
<dbReference type="RefSeq" id="WP_091543005.1">
    <property type="nucleotide sequence ID" value="NZ_FMUS01000012.1"/>
</dbReference>
<dbReference type="PROSITE" id="PS01229">
    <property type="entry name" value="COF_2"/>
    <property type="match status" value="1"/>
</dbReference>
<gene>
    <name evidence="1" type="ORF">SAMN03080606_02035</name>
</gene>
<dbReference type="PANTHER" id="PTHR10000:SF55">
    <property type="entry name" value="5-AMINO-6-(5-PHOSPHO-D-RIBITYLAMINO)URACIL PHOSPHATASE YCSE"/>
    <property type="match status" value="1"/>
</dbReference>
<evidence type="ECO:0008006" key="3">
    <source>
        <dbReference type="Google" id="ProtNLM"/>
    </source>
</evidence>
<dbReference type="SFLD" id="SFLDS00003">
    <property type="entry name" value="Haloacid_Dehalogenase"/>
    <property type="match status" value="1"/>
</dbReference>
<dbReference type="InterPro" id="IPR036412">
    <property type="entry name" value="HAD-like_sf"/>
</dbReference>
<name>A0A1G5HLG1_9FIRM</name>
<dbReference type="Pfam" id="PF08282">
    <property type="entry name" value="Hydrolase_3"/>
    <property type="match status" value="1"/>
</dbReference>
<organism evidence="1 2">
    <name type="scientific">Alkaliphilus peptidifermentans DSM 18978</name>
    <dbReference type="NCBI Taxonomy" id="1120976"/>
    <lineage>
        <taxon>Bacteria</taxon>
        <taxon>Bacillati</taxon>
        <taxon>Bacillota</taxon>
        <taxon>Clostridia</taxon>
        <taxon>Peptostreptococcales</taxon>
        <taxon>Natronincolaceae</taxon>
        <taxon>Alkaliphilus</taxon>
    </lineage>
</organism>